<proteinExistence type="predicted"/>
<accession>A0A2D0LHR4</accession>
<dbReference type="InterPro" id="IPR013783">
    <property type="entry name" value="Ig-like_fold"/>
</dbReference>
<protein>
    <recommendedName>
        <fullName evidence="3">Big-1 domain-containing protein</fullName>
    </recommendedName>
</protein>
<name>A0A2D0LHR4_9GAMM</name>
<dbReference type="OrthoDB" id="6439114at2"/>
<evidence type="ECO:0008006" key="3">
    <source>
        <dbReference type="Google" id="ProtNLM"/>
    </source>
</evidence>
<dbReference type="Gene3D" id="2.60.40.10">
    <property type="entry name" value="Immunoglobulins"/>
    <property type="match status" value="1"/>
</dbReference>
<dbReference type="EMBL" id="NJCX01000001">
    <property type="protein sequence ID" value="PHM75256.1"/>
    <property type="molecule type" value="Genomic_DNA"/>
</dbReference>
<organism evidence="1 2">
    <name type="scientific">Xenorhabdus kozodoii</name>
    <dbReference type="NCBI Taxonomy" id="351676"/>
    <lineage>
        <taxon>Bacteria</taxon>
        <taxon>Pseudomonadati</taxon>
        <taxon>Pseudomonadota</taxon>
        <taxon>Gammaproteobacteria</taxon>
        <taxon>Enterobacterales</taxon>
        <taxon>Morganellaceae</taxon>
        <taxon>Xenorhabdus</taxon>
    </lineage>
</organism>
<comment type="caution">
    <text evidence="1">The sequence shown here is derived from an EMBL/GenBank/DDBJ whole genome shotgun (WGS) entry which is preliminary data.</text>
</comment>
<evidence type="ECO:0000313" key="2">
    <source>
        <dbReference type="Proteomes" id="UP000221101"/>
    </source>
</evidence>
<dbReference type="AlphaFoldDB" id="A0A2D0LHR4"/>
<sequence>MNISIKFFQSYKLYQGRSATDIQLLVHEELIELAELDLILECSLGSFIVNGQDTGQNHLSCSTDGAGEVSVSIVGSEIGGDGQLTVSLRENNKQIGIQPYHFNAIAHYTLNFNVINDYAMADGVQSNKVTATLTGTGSEVNLTKRKLDLSVTGSASFEQNHLTQTTSIETDATGNGSFELYNTNKGGETVTLTGVLDVSKTAHAIEQVHFQPNLDCEVSPPANGIYIRTIFTYSINNQQYLLRQRQCDHLVTVHKLTAGGHQGVQTSTGQKWVNFYDLMFPFVLGEEQYIFGLAKNFINTSKNTYNSYWIIAKLDEKGHKEIIDHGYWDSDYDVGFAYKTDKGQFIYLHSQDKNDKGKFPYLIREILPNGKMGTIIEQSCWDQFYGATFFFSIKGKYYIYIHSDSFYFISTYSAFTYELNVDGKIGNLDGTSHLRGYYYPTFPYSIGDTHYYVGQNLYDYSCFFSYLGDKNIHGNESQELFDRSYQYMVPFSIDGHQYFLRQDKSKDYWYITEILADALMGNNTDSSANH</sequence>
<dbReference type="Proteomes" id="UP000221101">
    <property type="component" value="Unassembled WGS sequence"/>
</dbReference>
<gene>
    <name evidence="1" type="ORF">Xkoz_00272</name>
</gene>
<dbReference type="RefSeq" id="WP_099140405.1">
    <property type="nucleotide sequence ID" value="NZ_CAWNOR010000001.1"/>
</dbReference>
<evidence type="ECO:0000313" key="1">
    <source>
        <dbReference type="EMBL" id="PHM75256.1"/>
    </source>
</evidence>
<keyword evidence="2" id="KW-1185">Reference proteome</keyword>
<reference evidence="1 2" key="1">
    <citation type="journal article" date="2017" name="Nat. Microbiol.">
        <title>Natural product diversity associated with the nematode symbionts Photorhabdus and Xenorhabdus.</title>
        <authorList>
            <person name="Tobias N.J."/>
            <person name="Wolff H."/>
            <person name="Djahanschiri B."/>
            <person name="Grundmann F."/>
            <person name="Kronenwerth M."/>
            <person name="Shi Y.M."/>
            <person name="Simonyi S."/>
            <person name="Grun P."/>
            <person name="Shapiro-Ilan D."/>
            <person name="Pidot S.J."/>
            <person name="Stinear T.P."/>
            <person name="Ebersberger I."/>
            <person name="Bode H.B."/>
        </authorList>
    </citation>
    <scope>NUCLEOTIDE SEQUENCE [LARGE SCALE GENOMIC DNA]</scope>
    <source>
        <strain evidence="1 2">DSM 17907</strain>
    </source>
</reference>